<protein>
    <submittedName>
        <fullName evidence="1">Response regulator transcription factor</fullName>
    </submittedName>
</protein>
<keyword evidence="2" id="KW-1185">Reference proteome</keyword>
<organism evidence="1 2">
    <name type="scientific">Pseudotamlana agarivorans</name>
    <dbReference type="NCBI Taxonomy" id="481183"/>
    <lineage>
        <taxon>Bacteria</taxon>
        <taxon>Pseudomonadati</taxon>
        <taxon>Bacteroidota</taxon>
        <taxon>Flavobacteriia</taxon>
        <taxon>Flavobacteriales</taxon>
        <taxon>Flavobacteriaceae</taxon>
        <taxon>Pseudotamlana</taxon>
    </lineage>
</organism>
<evidence type="ECO:0000313" key="1">
    <source>
        <dbReference type="EMBL" id="MBU2949849.1"/>
    </source>
</evidence>
<evidence type="ECO:0000313" key="2">
    <source>
        <dbReference type="Proteomes" id="UP001647509"/>
    </source>
</evidence>
<proteinExistence type="predicted"/>
<gene>
    <name evidence="1" type="ORF">KO493_03960</name>
</gene>
<reference evidence="1" key="1">
    <citation type="submission" date="2021-05" db="EMBL/GenBank/DDBJ databases">
        <title>Draft genomes of bacteria isolated from model marine particles.</title>
        <authorList>
            <person name="Datta M.S."/>
            <person name="Schwartzman J.A."/>
            <person name="Enke T.N."/>
            <person name="Saavedra J."/>
            <person name="Cermak N."/>
            <person name="Cordero O.X."/>
        </authorList>
    </citation>
    <scope>NUCLEOTIDE SEQUENCE</scope>
    <source>
        <strain evidence="1">I2M19</strain>
    </source>
</reference>
<dbReference type="EMBL" id="JAHKPD010000008">
    <property type="protein sequence ID" value="MBU2949849.1"/>
    <property type="molecule type" value="Genomic_DNA"/>
</dbReference>
<accession>A0ACC5U6H8</accession>
<sequence length="216" mass="24540">MKASITIADDHPLILRGLLDFLNQQGYKILASSDDGQTAYNQILKFKPEIAILDISMPVMTGLDVAELCHKNKLSTKIVLLTLNIDEYFYNKALEYEVQGYILKEFALEQIDACIDELSQGKTYFSKEIDAHLDPDHIDNQPTEEMRSLTKSELKIVKLISKHKTSQQIADHLSISVRTVDKHRSNIVNKLNLSNSPTSLVIWALGNKRILFKLKE</sequence>
<name>A0ACC5U6H8_9FLAO</name>
<comment type="caution">
    <text evidence="1">The sequence shown here is derived from an EMBL/GenBank/DDBJ whole genome shotgun (WGS) entry which is preliminary data.</text>
</comment>
<dbReference type="Proteomes" id="UP001647509">
    <property type="component" value="Unassembled WGS sequence"/>
</dbReference>